<comment type="caution">
    <text evidence="2">The sequence shown here is derived from an EMBL/GenBank/DDBJ whole genome shotgun (WGS) entry which is preliminary data.</text>
</comment>
<evidence type="ECO:0000313" key="3">
    <source>
        <dbReference type="Proteomes" id="UP000639338"/>
    </source>
</evidence>
<dbReference type="OrthoDB" id="7694745at2759"/>
<keyword evidence="1" id="KW-0812">Transmembrane</keyword>
<organism evidence="2 3">
    <name type="scientific">Aphidius gifuensis</name>
    <name type="common">Parasitoid wasp</name>
    <dbReference type="NCBI Taxonomy" id="684658"/>
    <lineage>
        <taxon>Eukaryota</taxon>
        <taxon>Metazoa</taxon>
        <taxon>Ecdysozoa</taxon>
        <taxon>Arthropoda</taxon>
        <taxon>Hexapoda</taxon>
        <taxon>Insecta</taxon>
        <taxon>Pterygota</taxon>
        <taxon>Neoptera</taxon>
        <taxon>Endopterygota</taxon>
        <taxon>Hymenoptera</taxon>
        <taxon>Apocrita</taxon>
        <taxon>Ichneumonoidea</taxon>
        <taxon>Braconidae</taxon>
        <taxon>Aphidiinae</taxon>
        <taxon>Aphidius</taxon>
    </lineage>
</organism>
<proteinExistence type="predicted"/>
<feature type="transmembrane region" description="Helical" evidence="1">
    <location>
        <begin position="6"/>
        <end position="25"/>
    </location>
</feature>
<sequence length="157" mass="18465">MYILFRFFNSVVFLLTNFLMAIYYGRRFFKVMSMHYQLVAEITEFNLIVKESRASLDYTTSKIAEAMKEIEGDIDNELGITYDLTKLNSIMLELKSRFIQLEERIIEFVRMDENMENVQLETPDDINYVVKKFITKSKKKPLDSLAMACDFETTITG</sequence>
<protein>
    <submittedName>
        <fullName evidence="2">Uncharacterized protein</fullName>
    </submittedName>
</protein>
<keyword evidence="3" id="KW-1185">Reference proteome</keyword>
<keyword evidence="1" id="KW-0472">Membrane</keyword>
<dbReference type="AlphaFoldDB" id="A0A834XQN8"/>
<evidence type="ECO:0000313" key="2">
    <source>
        <dbReference type="EMBL" id="KAF7990441.1"/>
    </source>
</evidence>
<name>A0A834XQN8_APHGI</name>
<reference evidence="2 3" key="1">
    <citation type="submission" date="2020-08" db="EMBL/GenBank/DDBJ databases">
        <title>Aphidius gifuensis genome sequencing and assembly.</title>
        <authorList>
            <person name="Du Z."/>
        </authorList>
    </citation>
    <scope>NUCLEOTIDE SEQUENCE [LARGE SCALE GENOMIC DNA]</scope>
    <source>
        <strain evidence="2">YNYX2018</strain>
        <tissue evidence="2">Adults</tissue>
    </source>
</reference>
<dbReference type="Proteomes" id="UP000639338">
    <property type="component" value="Unassembled WGS sequence"/>
</dbReference>
<dbReference type="EMBL" id="JACMRX010000004">
    <property type="protein sequence ID" value="KAF7990441.1"/>
    <property type="molecule type" value="Genomic_DNA"/>
</dbReference>
<keyword evidence="1" id="KW-1133">Transmembrane helix</keyword>
<evidence type="ECO:0000256" key="1">
    <source>
        <dbReference type="SAM" id="Phobius"/>
    </source>
</evidence>
<accession>A0A834XQN8</accession>
<gene>
    <name evidence="2" type="ORF">HCN44_000246</name>
</gene>